<dbReference type="PANTHER" id="PTHR12434">
    <property type="entry name" value="MEDIATOR OF RNA POLYMERASE II TRANSCRIPTION SUBUNIT 22"/>
    <property type="match status" value="1"/>
</dbReference>
<dbReference type="OrthoDB" id="203279at2759"/>
<comment type="similarity">
    <text evidence="2">Belongs to the Mediator complex subunit 22 family.</text>
</comment>
<evidence type="ECO:0000313" key="9">
    <source>
        <dbReference type="EMBL" id="KRJ98119.1"/>
    </source>
</evidence>
<dbReference type="SMR" id="A0A0R1DLD0"/>
<dbReference type="Proteomes" id="UP000002282">
    <property type="component" value="Chromosome 2L"/>
</dbReference>
<gene>
    <name evidence="9" type="primary">Dyak\GE28261</name>
    <name evidence="9" type="ORF">Dyak_GE28261</name>
</gene>
<dbReference type="EMBL" id="CM000157">
    <property type="protein sequence ID" value="KRJ98120.1"/>
    <property type="molecule type" value="Genomic_DNA"/>
</dbReference>
<reference evidence="9 10" key="2">
    <citation type="journal article" date="2007" name="Nature">
        <title>Evolution of genes and genomes on the Drosophila phylogeny.</title>
        <authorList>
            <consortium name="Drosophila 12 Genomes Consortium"/>
            <person name="Clark A.G."/>
            <person name="Eisen M.B."/>
            <person name="Smith D.R."/>
            <person name="Bergman C.M."/>
            <person name="Oliver B."/>
            <person name="Markow T.A."/>
            <person name="Kaufman T.C."/>
            <person name="Kellis M."/>
            <person name="Gelbart W."/>
            <person name="Iyer V.N."/>
            <person name="Pollard D.A."/>
            <person name="Sackton T.B."/>
            <person name="Larracuente A.M."/>
            <person name="Singh N.D."/>
            <person name="Abad J.P."/>
            <person name="Abt D.N."/>
            <person name="Adryan B."/>
            <person name="Aguade M."/>
            <person name="Akashi H."/>
            <person name="Anderson W.W."/>
            <person name="Aquadro C.F."/>
            <person name="Ardell D.H."/>
            <person name="Arguello R."/>
            <person name="Artieri C.G."/>
            <person name="Barbash D.A."/>
            <person name="Barker D."/>
            <person name="Barsanti P."/>
            <person name="Batterham P."/>
            <person name="Batzoglou S."/>
            <person name="Begun D."/>
            <person name="Bhutkar A."/>
            <person name="Blanco E."/>
            <person name="Bosak S.A."/>
            <person name="Bradley R.K."/>
            <person name="Brand A.D."/>
            <person name="Brent M.R."/>
            <person name="Brooks A.N."/>
            <person name="Brown R.H."/>
            <person name="Butlin R.K."/>
            <person name="Caggese C."/>
            <person name="Calvi B.R."/>
            <person name="Bernardo de Carvalho A."/>
            <person name="Caspi A."/>
            <person name="Castrezana S."/>
            <person name="Celniker S.E."/>
            <person name="Chang J.L."/>
            <person name="Chapple C."/>
            <person name="Chatterji S."/>
            <person name="Chinwalla A."/>
            <person name="Civetta A."/>
            <person name="Clifton S.W."/>
            <person name="Comeron J.M."/>
            <person name="Costello J.C."/>
            <person name="Coyne J.A."/>
            <person name="Daub J."/>
            <person name="David R.G."/>
            <person name="Delcher A.L."/>
            <person name="Delehaunty K."/>
            <person name="Do C.B."/>
            <person name="Ebling H."/>
            <person name="Edwards K."/>
            <person name="Eickbush T."/>
            <person name="Evans J.D."/>
            <person name="Filipski A."/>
            <person name="Findeiss S."/>
            <person name="Freyhult E."/>
            <person name="Fulton L."/>
            <person name="Fulton R."/>
            <person name="Garcia A.C."/>
            <person name="Gardiner A."/>
            <person name="Garfield D.A."/>
            <person name="Garvin B.E."/>
            <person name="Gibson G."/>
            <person name="Gilbert D."/>
            <person name="Gnerre S."/>
            <person name="Godfrey J."/>
            <person name="Good R."/>
            <person name="Gotea V."/>
            <person name="Gravely B."/>
            <person name="Greenberg A.J."/>
            <person name="Griffiths-Jones S."/>
            <person name="Gross S."/>
            <person name="Guigo R."/>
            <person name="Gustafson E.A."/>
            <person name="Haerty W."/>
            <person name="Hahn M.W."/>
            <person name="Halligan D.L."/>
            <person name="Halpern A.L."/>
            <person name="Halter G.M."/>
            <person name="Han M.V."/>
            <person name="Heger A."/>
            <person name="Hillier L."/>
            <person name="Hinrichs A.S."/>
            <person name="Holmes I."/>
            <person name="Hoskins R.A."/>
            <person name="Hubisz M.J."/>
            <person name="Hultmark D."/>
            <person name="Huntley M.A."/>
            <person name="Jaffe D.B."/>
            <person name="Jagadeeshan S."/>
            <person name="Jeck W.R."/>
            <person name="Johnson J."/>
            <person name="Jones C.D."/>
            <person name="Jordan W.C."/>
            <person name="Karpen G.H."/>
            <person name="Kataoka E."/>
            <person name="Keightley P.D."/>
            <person name="Kheradpour P."/>
            <person name="Kirkness E.F."/>
            <person name="Koerich L.B."/>
            <person name="Kristiansen K."/>
            <person name="Kudrna D."/>
            <person name="Kulathinal R.J."/>
            <person name="Kumar S."/>
            <person name="Kwok R."/>
            <person name="Lander E."/>
            <person name="Langley C.H."/>
            <person name="Lapoint R."/>
            <person name="Lazzaro B.P."/>
            <person name="Lee S.J."/>
            <person name="Levesque L."/>
            <person name="Li R."/>
            <person name="Lin C.F."/>
            <person name="Lin M.F."/>
            <person name="Lindblad-Toh K."/>
            <person name="Llopart A."/>
            <person name="Long M."/>
            <person name="Low L."/>
            <person name="Lozovsky E."/>
            <person name="Lu J."/>
            <person name="Luo M."/>
            <person name="Machado C.A."/>
            <person name="Makalowski W."/>
            <person name="Marzo M."/>
            <person name="Matsuda M."/>
            <person name="Matzkin L."/>
            <person name="McAllister B."/>
            <person name="McBride C.S."/>
            <person name="McKernan B."/>
            <person name="McKernan K."/>
            <person name="Mendez-Lago M."/>
            <person name="Minx P."/>
            <person name="Mollenhauer M.U."/>
            <person name="Montooth K."/>
            <person name="Mount S.M."/>
            <person name="Mu X."/>
            <person name="Myers E."/>
            <person name="Negre B."/>
            <person name="Newfeld S."/>
            <person name="Nielsen R."/>
            <person name="Noor M.A."/>
            <person name="O'Grady P."/>
            <person name="Pachter L."/>
            <person name="Papaceit M."/>
            <person name="Parisi M.J."/>
            <person name="Parisi M."/>
            <person name="Parts L."/>
            <person name="Pedersen J.S."/>
            <person name="Pesole G."/>
            <person name="Phillippy A.M."/>
            <person name="Ponting C.P."/>
            <person name="Pop M."/>
            <person name="Porcelli D."/>
            <person name="Powell J.R."/>
            <person name="Prohaska S."/>
            <person name="Pruitt K."/>
            <person name="Puig M."/>
            <person name="Quesneville H."/>
            <person name="Ram K.R."/>
            <person name="Rand D."/>
            <person name="Rasmussen M.D."/>
            <person name="Reed L.K."/>
            <person name="Reenan R."/>
            <person name="Reily A."/>
            <person name="Remington K.A."/>
            <person name="Rieger T.T."/>
            <person name="Ritchie M.G."/>
            <person name="Robin C."/>
            <person name="Rogers Y.H."/>
            <person name="Rohde C."/>
            <person name="Rozas J."/>
            <person name="Rubenfield M.J."/>
            <person name="Ruiz A."/>
            <person name="Russo S."/>
            <person name="Salzberg S.L."/>
            <person name="Sanchez-Gracia A."/>
            <person name="Saranga D.J."/>
            <person name="Sato H."/>
            <person name="Schaeffer S.W."/>
            <person name="Schatz M.C."/>
            <person name="Schlenke T."/>
            <person name="Schwartz R."/>
            <person name="Segarra C."/>
            <person name="Singh R.S."/>
            <person name="Sirot L."/>
            <person name="Sirota M."/>
            <person name="Sisneros N.B."/>
            <person name="Smith C.D."/>
            <person name="Smith T.F."/>
            <person name="Spieth J."/>
            <person name="Stage D.E."/>
            <person name="Stark A."/>
            <person name="Stephan W."/>
            <person name="Strausberg R.L."/>
            <person name="Strempel S."/>
            <person name="Sturgill D."/>
            <person name="Sutton G."/>
            <person name="Sutton G.G."/>
            <person name="Tao W."/>
            <person name="Teichmann S."/>
            <person name="Tobari Y.N."/>
            <person name="Tomimura Y."/>
            <person name="Tsolas J.M."/>
            <person name="Valente V.L."/>
            <person name="Venter E."/>
            <person name="Venter J.C."/>
            <person name="Vicario S."/>
            <person name="Vieira F.G."/>
            <person name="Vilella A.J."/>
            <person name="Villasante A."/>
            <person name="Walenz B."/>
            <person name="Wang J."/>
            <person name="Wasserman M."/>
            <person name="Watts T."/>
            <person name="Wilson D."/>
            <person name="Wilson R.K."/>
            <person name="Wing R.A."/>
            <person name="Wolfner M.F."/>
            <person name="Wong A."/>
            <person name="Wong G.K."/>
            <person name="Wu C.I."/>
            <person name="Wu G."/>
            <person name="Yamamoto D."/>
            <person name="Yang H.P."/>
            <person name="Yang S.P."/>
            <person name="Yorke J.A."/>
            <person name="Yoshida K."/>
            <person name="Zdobnov E."/>
            <person name="Zhang P."/>
            <person name="Zhang Y."/>
            <person name="Zimin A.V."/>
            <person name="Baldwin J."/>
            <person name="Abdouelleil A."/>
            <person name="Abdulkadir J."/>
            <person name="Abebe A."/>
            <person name="Abera B."/>
            <person name="Abreu J."/>
            <person name="Acer S.C."/>
            <person name="Aftuck L."/>
            <person name="Alexander A."/>
            <person name="An P."/>
            <person name="Anderson E."/>
            <person name="Anderson S."/>
            <person name="Arachi H."/>
            <person name="Azer M."/>
            <person name="Bachantsang P."/>
            <person name="Barry A."/>
            <person name="Bayul T."/>
            <person name="Berlin A."/>
            <person name="Bessette D."/>
            <person name="Bloom T."/>
            <person name="Blye J."/>
            <person name="Boguslavskiy L."/>
            <person name="Bonnet C."/>
            <person name="Boukhgalter B."/>
            <person name="Bourzgui I."/>
            <person name="Brown A."/>
            <person name="Cahill P."/>
            <person name="Channer S."/>
            <person name="Cheshatsang Y."/>
            <person name="Chuda L."/>
            <person name="Citroen M."/>
            <person name="Collymore A."/>
            <person name="Cooke P."/>
            <person name="Costello M."/>
            <person name="D'Aco K."/>
            <person name="Daza R."/>
            <person name="De Haan G."/>
            <person name="DeGray S."/>
            <person name="DeMaso C."/>
            <person name="Dhargay N."/>
            <person name="Dooley K."/>
            <person name="Dooley E."/>
            <person name="Doricent M."/>
            <person name="Dorje P."/>
            <person name="Dorjee K."/>
            <person name="Dupes A."/>
            <person name="Elong R."/>
            <person name="Falk J."/>
            <person name="Farina A."/>
            <person name="Faro S."/>
            <person name="Ferguson D."/>
            <person name="Fisher S."/>
            <person name="Foley C.D."/>
            <person name="Franke A."/>
            <person name="Friedrich D."/>
            <person name="Gadbois L."/>
            <person name="Gearin G."/>
            <person name="Gearin C.R."/>
            <person name="Giannoukos G."/>
            <person name="Goode T."/>
            <person name="Graham J."/>
            <person name="Grandbois E."/>
            <person name="Grewal S."/>
            <person name="Gyaltsen K."/>
            <person name="Hafez N."/>
            <person name="Hagos B."/>
            <person name="Hall J."/>
            <person name="Henson C."/>
            <person name="Hollinger A."/>
            <person name="Honan T."/>
            <person name="Huard M.D."/>
            <person name="Hughes L."/>
            <person name="Hurhula B."/>
            <person name="Husby M.E."/>
            <person name="Kamat A."/>
            <person name="Kanga B."/>
            <person name="Kashin S."/>
            <person name="Khazanovich D."/>
            <person name="Kisner P."/>
            <person name="Lance K."/>
            <person name="Lara M."/>
            <person name="Lee W."/>
            <person name="Lennon N."/>
            <person name="Letendre F."/>
            <person name="LeVine R."/>
            <person name="Lipovsky A."/>
            <person name="Liu X."/>
            <person name="Liu J."/>
            <person name="Liu S."/>
            <person name="Lokyitsang T."/>
            <person name="Lokyitsang Y."/>
            <person name="Lubonja R."/>
            <person name="Lui A."/>
            <person name="MacDonald P."/>
            <person name="Magnisalis V."/>
            <person name="Maru K."/>
            <person name="Matthews C."/>
            <person name="McCusker W."/>
            <person name="McDonough S."/>
            <person name="Mehta T."/>
            <person name="Meldrim J."/>
            <person name="Meneus L."/>
            <person name="Mihai O."/>
            <person name="Mihalev A."/>
            <person name="Mihova T."/>
            <person name="Mittelman R."/>
            <person name="Mlenga V."/>
            <person name="Montmayeur A."/>
            <person name="Mulrain L."/>
            <person name="Navidi A."/>
            <person name="Naylor J."/>
            <person name="Negash T."/>
            <person name="Nguyen T."/>
            <person name="Nguyen N."/>
            <person name="Nicol R."/>
            <person name="Norbu C."/>
            <person name="Norbu N."/>
            <person name="Novod N."/>
            <person name="O'Neill B."/>
            <person name="Osman S."/>
            <person name="Markiewicz E."/>
            <person name="Oyono O.L."/>
            <person name="Patti C."/>
            <person name="Phunkhang P."/>
            <person name="Pierre F."/>
            <person name="Priest M."/>
            <person name="Raghuraman S."/>
            <person name="Rege F."/>
            <person name="Reyes R."/>
            <person name="Rise C."/>
            <person name="Rogov P."/>
            <person name="Ross K."/>
            <person name="Ryan E."/>
            <person name="Settipalli S."/>
            <person name="Shea T."/>
            <person name="Sherpa N."/>
            <person name="Shi L."/>
            <person name="Shih D."/>
            <person name="Sparrow T."/>
            <person name="Spaulding J."/>
            <person name="Stalker J."/>
            <person name="Stange-Thomann N."/>
            <person name="Stavropoulos S."/>
            <person name="Stone C."/>
            <person name="Strader C."/>
            <person name="Tesfaye S."/>
            <person name="Thomson T."/>
            <person name="Thoulutsang Y."/>
            <person name="Thoulutsang D."/>
            <person name="Topham K."/>
            <person name="Topping I."/>
            <person name="Tsamla T."/>
            <person name="Vassiliev H."/>
            <person name="Vo A."/>
            <person name="Wangchuk T."/>
            <person name="Wangdi T."/>
            <person name="Weiand M."/>
            <person name="Wilkinson J."/>
            <person name="Wilson A."/>
            <person name="Yadav S."/>
            <person name="Young G."/>
            <person name="Yu Q."/>
            <person name="Zembek L."/>
            <person name="Zhong D."/>
            <person name="Zimmer A."/>
            <person name="Zwirko Z."/>
            <person name="Jaffe D.B."/>
            <person name="Alvarez P."/>
            <person name="Brockman W."/>
            <person name="Butler J."/>
            <person name="Chin C."/>
            <person name="Gnerre S."/>
            <person name="Grabherr M."/>
            <person name="Kleber M."/>
            <person name="Mauceli E."/>
            <person name="MacCallum I."/>
        </authorList>
    </citation>
    <scope>NUCLEOTIDE SEQUENCE [LARGE SCALE GENOMIC DNA]</scope>
    <source>
        <strain evidence="9">Tai18E2</strain>
        <strain evidence="10">Tai18E2 / Tucson 14021-0261.01</strain>
    </source>
</reference>
<dbReference type="EMBL" id="CM000157">
    <property type="protein sequence ID" value="KRJ98119.1"/>
    <property type="molecule type" value="Genomic_DNA"/>
</dbReference>
<comment type="subcellular location">
    <subcellularLocation>
        <location evidence="1">Nucleus</location>
    </subcellularLocation>
</comment>
<dbReference type="GO" id="GO:0003712">
    <property type="term" value="F:transcription coregulator activity"/>
    <property type="evidence" value="ECO:0007669"/>
    <property type="project" value="InterPro"/>
</dbReference>
<evidence type="ECO:0000256" key="6">
    <source>
        <dbReference type="ARBA" id="ARBA00023242"/>
    </source>
</evidence>
<keyword evidence="4" id="KW-0805">Transcription regulation</keyword>
<accession>A0A0R1DLD0</accession>
<dbReference type="AlphaFoldDB" id="A0A0R1DLD0"/>
<reference evidence="9" key="4">
    <citation type="submission" date="2015-11" db="EMBL/GenBank/DDBJ databases">
        <authorList>
            <consortium name="FlyBase"/>
        </authorList>
    </citation>
    <scope>NUCLEOTIDE SEQUENCE</scope>
    <source>
        <strain evidence="9">Tai18E2</strain>
    </source>
</reference>
<keyword evidence="10" id="KW-1185">Reference proteome</keyword>
<reference evidence="9 10" key="3">
    <citation type="journal article" date="2007" name="PLoS Biol.">
        <title>Principles of genome evolution in the Drosophila melanogaster species group.</title>
        <authorList>
            <person name="Ranz J.M."/>
            <person name="Maurin D."/>
            <person name="Chan Y.S."/>
            <person name="von Grotthuss M."/>
            <person name="Hillier L.W."/>
            <person name="Roote J."/>
            <person name="Ashburner M."/>
            <person name="Bergman C.M."/>
        </authorList>
    </citation>
    <scope>NUCLEOTIDE SEQUENCE [LARGE SCALE GENOMIC DNA]</scope>
    <source>
        <strain evidence="9">Tai18E2</strain>
        <strain evidence="10">Tai18E2 / Tucson 14021-0261.01</strain>
    </source>
</reference>
<evidence type="ECO:0000256" key="2">
    <source>
        <dbReference type="ARBA" id="ARBA00005942"/>
    </source>
</evidence>
<evidence type="ECO:0000256" key="8">
    <source>
        <dbReference type="ARBA" id="ARBA00031962"/>
    </source>
</evidence>
<keyword evidence="6" id="KW-0539">Nucleus</keyword>
<evidence type="ECO:0000256" key="5">
    <source>
        <dbReference type="ARBA" id="ARBA00023163"/>
    </source>
</evidence>
<dbReference type="GO" id="GO:0016592">
    <property type="term" value="C:mediator complex"/>
    <property type="evidence" value="ECO:0007669"/>
    <property type="project" value="InterPro"/>
</dbReference>
<dbReference type="GO" id="GO:0006357">
    <property type="term" value="P:regulation of transcription by RNA polymerase II"/>
    <property type="evidence" value="ECO:0007669"/>
    <property type="project" value="InterPro"/>
</dbReference>
<sequence>MTENSSVPKKKDGALLNSFKTQLRDNVQIILLNFEELLRMVSARTQGQIADGTQQEMHALEMQVRSGNLLRAGEALLKLVTDIKEYHIIYDFSSIQEEMNRQSKLLHDKQEEYDAKISEIVKDLADELTELEEEYYENSSGYY</sequence>
<dbReference type="Pfam" id="PF06179">
    <property type="entry name" value="Med22"/>
    <property type="match status" value="1"/>
</dbReference>
<comment type="function">
    <text evidence="7">Component of the Mediator complex, a coactivator involved in the regulated transcription of nearly all RNA polymerase II-dependent genes. Mediator functions as a bridge to convey information from gene-specific regulatory proteins to the basal RNA polymerase II transcription machinery. Mediator is recruited to promoters by direct interactions with regulatory proteins and serves as a scaffold for the assembly of a functional preinitiation complex with RNA polymerase II and the general transcription factors.</text>
</comment>
<evidence type="ECO:0000313" key="10">
    <source>
        <dbReference type="Proteomes" id="UP000002282"/>
    </source>
</evidence>
<reference evidence="9" key="1">
    <citation type="submission" date="2006-01" db="EMBL/GenBank/DDBJ databases">
        <title>The Genome of Drosophila yakuba.</title>
        <authorList>
            <consortium name="The Drosophila yakuba Sequencing Consortium"/>
        </authorList>
    </citation>
    <scope>NUCLEOTIDE SEQUENCE</scope>
    <source>
        <strain evidence="9">Tai18E2</strain>
    </source>
</reference>
<keyword evidence="5" id="KW-0804">Transcription</keyword>
<evidence type="ECO:0000256" key="1">
    <source>
        <dbReference type="ARBA" id="ARBA00004123"/>
    </source>
</evidence>
<evidence type="ECO:0000256" key="7">
    <source>
        <dbReference type="ARBA" id="ARBA00025687"/>
    </source>
</evidence>
<evidence type="ECO:0000256" key="3">
    <source>
        <dbReference type="ARBA" id="ARBA00019695"/>
    </source>
</evidence>
<dbReference type="EMBL" id="CM000157">
    <property type="protein sequence ID" value="KRJ98121.1"/>
    <property type="molecule type" value="Genomic_DNA"/>
</dbReference>
<dbReference type="PANTHER" id="PTHR12434:SF6">
    <property type="entry name" value="MEDIATOR OF RNA POLYMERASE II TRANSCRIPTION SUBUNIT 22"/>
    <property type="match status" value="1"/>
</dbReference>
<organism evidence="9 10">
    <name type="scientific">Drosophila yakuba</name>
    <name type="common">Fruit fly</name>
    <dbReference type="NCBI Taxonomy" id="7245"/>
    <lineage>
        <taxon>Eukaryota</taxon>
        <taxon>Metazoa</taxon>
        <taxon>Ecdysozoa</taxon>
        <taxon>Arthropoda</taxon>
        <taxon>Hexapoda</taxon>
        <taxon>Insecta</taxon>
        <taxon>Pterygota</taxon>
        <taxon>Neoptera</taxon>
        <taxon>Endopterygota</taxon>
        <taxon>Diptera</taxon>
        <taxon>Brachycera</taxon>
        <taxon>Muscomorpha</taxon>
        <taxon>Ephydroidea</taxon>
        <taxon>Drosophilidae</taxon>
        <taxon>Drosophila</taxon>
        <taxon>Sophophora</taxon>
    </lineage>
</organism>
<dbReference type="InterPro" id="IPR009332">
    <property type="entry name" value="Med22"/>
</dbReference>
<protein>
    <recommendedName>
        <fullName evidence="3">Mediator of RNA polymerase II transcription subunit 22</fullName>
    </recommendedName>
    <alternativeName>
        <fullName evidence="8">Mediator complex subunit 22</fullName>
    </alternativeName>
</protein>
<proteinExistence type="inferred from homology"/>
<evidence type="ECO:0000256" key="4">
    <source>
        <dbReference type="ARBA" id="ARBA00023015"/>
    </source>
</evidence>
<dbReference type="KEGG" id="dya:Dyak_GE28261"/>
<name>A0A0R1DLD0_DROYA</name>